<protein>
    <recommendedName>
        <fullName evidence="3">PGF-CTERM archaeal protein-sorting signal domain-containing protein</fullName>
    </recommendedName>
</protein>
<dbReference type="GO" id="GO:0030115">
    <property type="term" value="C:S-layer"/>
    <property type="evidence" value="ECO:0007669"/>
    <property type="project" value="UniProtKB-SubCell"/>
</dbReference>
<organism evidence="4 5">
    <name type="scientific">Methanolobus chelungpuianus</name>
    <dbReference type="NCBI Taxonomy" id="502115"/>
    <lineage>
        <taxon>Archaea</taxon>
        <taxon>Methanobacteriati</taxon>
        <taxon>Methanobacteriota</taxon>
        <taxon>Stenosarchaea group</taxon>
        <taxon>Methanomicrobia</taxon>
        <taxon>Methanosarcinales</taxon>
        <taxon>Methanosarcinaceae</taxon>
        <taxon>Methanolobus</taxon>
    </lineage>
</organism>
<keyword evidence="1" id="KW-0732">Signal</keyword>
<dbReference type="NCBIfam" id="TIGR04126">
    <property type="entry name" value="PGF_CTERM"/>
    <property type="match status" value="1"/>
</dbReference>
<name>A0AAE3HBX9_9EURY</name>
<dbReference type="Proteomes" id="UP001206983">
    <property type="component" value="Unassembled WGS sequence"/>
</dbReference>
<evidence type="ECO:0000313" key="4">
    <source>
        <dbReference type="EMBL" id="MCQ6963761.1"/>
    </source>
</evidence>
<dbReference type="AlphaFoldDB" id="A0AAE3HBX9"/>
<keyword evidence="5" id="KW-1185">Reference proteome</keyword>
<evidence type="ECO:0000313" key="5">
    <source>
        <dbReference type="Proteomes" id="UP001206983"/>
    </source>
</evidence>
<evidence type="ECO:0000256" key="1">
    <source>
        <dbReference type="ARBA" id="ARBA00022729"/>
    </source>
</evidence>
<evidence type="ECO:0000259" key="3">
    <source>
        <dbReference type="Pfam" id="PF18204"/>
    </source>
</evidence>
<sequence>MVLSVLLIVPGISVVSAIPSYLESFNQQYDTNGTRLDSCNICHTDTEKESINSYASDYSESGRDFSSIEALDSDEDGFTNIEEINALTLPGDPADRPQTTEAPSETGANETDEQQTPGFEGIAAVIGLMAAVYLMGRNSRM</sequence>
<feature type="region of interest" description="Disordered" evidence="2">
    <location>
        <begin position="87"/>
        <end position="116"/>
    </location>
</feature>
<proteinExistence type="predicted"/>
<gene>
    <name evidence="4" type="ORF">PV02_11890</name>
</gene>
<dbReference type="InterPro" id="IPR026371">
    <property type="entry name" value="PGF_CTERM"/>
</dbReference>
<feature type="compositionally biased region" description="Polar residues" evidence="2">
    <location>
        <begin position="97"/>
        <end position="116"/>
    </location>
</feature>
<feature type="domain" description="PGF-CTERM archaeal protein-sorting signal" evidence="3">
    <location>
        <begin position="116"/>
        <end position="137"/>
    </location>
</feature>
<comment type="caution">
    <text evidence="4">The sequence shown here is derived from an EMBL/GenBank/DDBJ whole genome shotgun (WGS) entry which is preliminary data.</text>
</comment>
<dbReference type="EMBL" id="JTEO01000010">
    <property type="protein sequence ID" value="MCQ6963761.1"/>
    <property type="molecule type" value="Genomic_DNA"/>
</dbReference>
<dbReference type="Pfam" id="PF18204">
    <property type="entry name" value="PGF-CTERM"/>
    <property type="match status" value="1"/>
</dbReference>
<accession>A0AAE3HBX9</accession>
<reference evidence="4 5" key="1">
    <citation type="journal article" date="2011" name="Appl. Environ. Microbiol.">
        <title>Methanogenic archaea isolated from Taiwan's Chelungpu fault.</title>
        <authorList>
            <person name="Wu S.Y."/>
            <person name="Lai M.C."/>
        </authorList>
    </citation>
    <scope>NUCLEOTIDE SEQUENCE [LARGE SCALE GENOMIC DNA]</scope>
    <source>
        <strain evidence="4 5">St545Mb</strain>
    </source>
</reference>
<evidence type="ECO:0000256" key="2">
    <source>
        <dbReference type="SAM" id="MobiDB-lite"/>
    </source>
</evidence>
<dbReference type="GO" id="GO:0005886">
    <property type="term" value="C:plasma membrane"/>
    <property type="evidence" value="ECO:0007669"/>
    <property type="project" value="UniProtKB-SubCell"/>
</dbReference>